<comment type="caution">
    <text evidence="6">The sequence shown here is derived from an EMBL/GenBank/DDBJ whole genome shotgun (WGS) entry which is preliminary data.</text>
</comment>
<dbReference type="InterPro" id="IPR037171">
    <property type="entry name" value="NagB/RpiA_transferase-like"/>
</dbReference>
<dbReference type="InterPro" id="IPR000835">
    <property type="entry name" value="HTH_MarR-typ"/>
</dbReference>
<dbReference type="PANTHER" id="PTHR34294">
    <property type="entry name" value="TRANSCRIPTIONAL REGULATOR-RELATED"/>
    <property type="match status" value="1"/>
</dbReference>
<evidence type="ECO:0000256" key="2">
    <source>
        <dbReference type="ARBA" id="ARBA00023015"/>
    </source>
</evidence>
<comment type="similarity">
    <text evidence="1">Belongs to the SorC transcriptional regulatory family.</text>
</comment>
<organism evidence="6 7">
    <name type="scientific">Tsukamurella pseudospumae</name>
    <dbReference type="NCBI Taxonomy" id="239498"/>
    <lineage>
        <taxon>Bacteria</taxon>
        <taxon>Bacillati</taxon>
        <taxon>Actinomycetota</taxon>
        <taxon>Actinomycetes</taxon>
        <taxon>Mycobacteriales</taxon>
        <taxon>Tsukamurellaceae</taxon>
        <taxon>Tsukamurella</taxon>
    </lineage>
</organism>
<proteinExistence type="inferred from homology"/>
<evidence type="ECO:0000256" key="3">
    <source>
        <dbReference type="ARBA" id="ARBA00023125"/>
    </source>
</evidence>
<feature type="domain" description="HTH cro/C1-type" evidence="5">
    <location>
        <begin position="29"/>
        <end position="45"/>
    </location>
</feature>
<dbReference type="RefSeq" id="WP_068746664.1">
    <property type="nucleotide sequence ID" value="NZ_LSRE01000044.1"/>
</dbReference>
<reference evidence="6 7" key="1">
    <citation type="submission" date="2016-02" db="EMBL/GenBank/DDBJ databases">
        <authorList>
            <person name="Teng J.L."/>
            <person name="Tang Y."/>
            <person name="Huang Y."/>
            <person name="Guo F."/>
            <person name="Wei W."/>
            <person name="Chen J.H."/>
            <person name="Wong S.Y."/>
            <person name="Lau S.K."/>
            <person name="Woo P.C."/>
        </authorList>
    </citation>
    <scope>NUCLEOTIDE SEQUENCE [LARGE SCALE GENOMIC DNA]</scope>
    <source>
        <strain evidence="6 7">JCM 13375</strain>
    </source>
</reference>
<dbReference type="EMBL" id="LSRE01000044">
    <property type="protein sequence ID" value="KXO91349.1"/>
    <property type="molecule type" value="Genomic_DNA"/>
</dbReference>
<name>A0A137YZH7_9ACTN</name>
<dbReference type="Pfam" id="PF04198">
    <property type="entry name" value="Sugar-bind"/>
    <property type="match status" value="1"/>
</dbReference>
<keyword evidence="7" id="KW-1185">Reference proteome</keyword>
<dbReference type="InterPro" id="IPR001387">
    <property type="entry name" value="Cro/C1-type_HTH"/>
</dbReference>
<keyword evidence="3" id="KW-0238">DNA-binding</keyword>
<dbReference type="InterPro" id="IPR007324">
    <property type="entry name" value="Sugar-bd_dom_put"/>
</dbReference>
<sequence>MTPRPDSGVESRHDHRLLVRAATMYHLDGMTQAQVAERLGVSRPTAGRLVARARALGLVQVTVTVPEDLAESFHPGEERALEEAFGLVEVMIIDESDTSSSPGHAAVGRAALGRAGATQLRRRLQPGDTLGFTWGPEQLAVADALTGAARCSRVVQMDGAMSTVPYYSGADHALTRFAEHLDARAIRLTAPLYADPATVRALKRDSVVSPALTAGIHADVMLFGVGSVSTSTTLFEGAYIDAAVLDELRSLAAVGEIGGRFYDADGAELPSSLVARTLSVPLEAIRACRTSILIANDADRHESVRAALRGGYATVLVTDLATARWLIEHR</sequence>
<keyword evidence="4" id="KW-0804">Transcription</keyword>
<dbReference type="InterPro" id="IPR051054">
    <property type="entry name" value="SorC_transcr_regulators"/>
</dbReference>
<dbReference type="Gene3D" id="3.40.50.1360">
    <property type="match status" value="1"/>
</dbReference>
<accession>A0A137YZH7</accession>
<evidence type="ECO:0000313" key="7">
    <source>
        <dbReference type="Proteomes" id="UP000070409"/>
    </source>
</evidence>
<keyword evidence="2" id="KW-0805">Transcription regulation</keyword>
<dbReference type="Pfam" id="PF12802">
    <property type="entry name" value="MarR_2"/>
    <property type="match status" value="1"/>
</dbReference>
<evidence type="ECO:0000256" key="4">
    <source>
        <dbReference type="ARBA" id="ARBA00023163"/>
    </source>
</evidence>
<dbReference type="SUPFAM" id="SSF100950">
    <property type="entry name" value="NagB/RpiA/CoA transferase-like"/>
    <property type="match status" value="1"/>
</dbReference>
<dbReference type="Gene3D" id="1.10.10.60">
    <property type="entry name" value="Homeodomain-like"/>
    <property type="match status" value="1"/>
</dbReference>
<dbReference type="PANTHER" id="PTHR34294:SF1">
    <property type="entry name" value="TRANSCRIPTIONAL REGULATOR LSRR"/>
    <property type="match status" value="1"/>
</dbReference>
<evidence type="ECO:0000313" key="6">
    <source>
        <dbReference type="EMBL" id="KXO91349.1"/>
    </source>
</evidence>
<dbReference type="PROSITE" id="PS50943">
    <property type="entry name" value="HTH_CROC1"/>
    <property type="match status" value="1"/>
</dbReference>
<evidence type="ECO:0000259" key="5">
    <source>
        <dbReference type="PROSITE" id="PS50943"/>
    </source>
</evidence>
<dbReference type="Proteomes" id="UP000070409">
    <property type="component" value="Unassembled WGS sequence"/>
</dbReference>
<evidence type="ECO:0000256" key="1">
    <source>
        <dbReference type="ARBA" id="ARBA00010466"/>
    </source>
</evidence>
<gene>
    <name evidence="6" type="ORF">AXK61_07310</name>
</gene>
<protein>
    <submittedName>
        <fullName evidence="6">MarR family transcriptional regulator</fullName>
    </submittedName>
</protein>